<dbReference type="AlphaFoldDB" id="A0A3R9QBQ3"/>
<dbReference type="PRINTS" id="PR00315">
    <property type="entry name" value="ELONGATNFCT"/>
</dbReference>
<evidence type="ECO:0000256" key="3">
    <source>
        <dbReference type="ARBA" id="ARBA00022540"/>
    </source>
</evidence>
<dbReference type="HAMAP" id="MF_00100_A">
    <property type="entry name" value="IF_2_A"/>
    <property type="match status" value="1"/>
</dbReference>
<dbReference type="CDD" id="cd03703">
    <property type="entry name" value="aeIF5B_II"/>
    <property type="match status" value="1"/>
</dbReference>
<dbReference type="SUPFAM" id="SSF52540">
    <property type="entry name" value="P-loop containing nucleoside triphosphate hydrolases"/>
    <property type="match status" value="1"/>
</dbReference>
<feature type="binding site" evidence="8">
    <location>
        <begin position="143"/>
        <end position="146"/>
    </location>
    <ligand>
        <name>GTP</name>
        <dbReference type="ChEBI" id="CHEBI:37565"/>
    </ligand>
</feature>
<dbReference type="InterPro" id="IPR023115">
    <property type="entry name" value="TIF_IF2_dom3"/>
</dbReference>
<reference evidence="11 12" key="1">
    <citation type="submission" date="2018-10" db="EMBL/GenBank/DDBJ databases">
        <title>Co-occurring genomic capacity for anaerobic methane metabolism and dissimilatory sulfite reduction discovered in the Korarchaeota.</title>
        <authorList>
            <person name="Mckay L.J."/>
            <person name="Dlakic M."/>
            <person name="Fields M.W."/>
            <person name="Delmont T.O."/>
            <person name="Eren A.M."/>
            <person name="Jay Z.J."/>
            <person name="Klingelsmith K.B."/>
            <person name="Rusch D.B."/>
            <person name="Inskeep W.P."/>
        </authorList>
    </citation>
    <scope>NUCLEOTIDE SEQUENCE [LARGE SCALE GENOMIC DNA]</scope>
    <source>
        <strain evidence="11 12">MDKW</strain>
    </source>
</reference>
<evidence type="ECO:0000259" key="10">
    <source>
        <dbReference type="PROSITE" id="PS51722"/>
    </source>
</evidence>
<evidence type="ECO:0000313" key="12">
    <source>
        <dbReference type="Proteomes" id="UP000277582"/>
    </source>
</evidence>
<comment type="function">
    <text evidence="7 8 9">Function in general translation initiation by promoting the binding of the formylmethionine-tRNA to ribosomes. Seems to function along with eIF-2.</text>
</comment>
<dbReference type="GO" id="GO:0005737">
    <property type="term" value="C:cytoplasm"/>
    <property type="evidence" value="ECO:0007669"/>
    <property type="project" value="TreeGrafter"/>
</dbReference>
<dbReference type="InterPro" id="IPR009000">
    <property type="entry name" value="Transl_B-barrel_sf"/>
</dbReference>
<gene>
    <name evidence="8" type="primary">infB</name>
    <name evidence="11" type="ORF">D6D85_13275</name>
</gene>
<dbReference type="NCBIfam" id="TIGR00231">
    <property type="entry name" value="small_GTP"/>
    <property type="match status" value="1"/>
</dbReference>
<organism evidence="11 12">
    <name type="scientific">Candidatus Methanodesulfokora washburnensis</name>
    <dbReference type="NCBI Taxonomy" id="2478471"/>
    <lineage>
        <taxon>Archaea</taxon>
        <taxon>Thermoproteota</taxon>
        <taxon>Candidatus Korarchaeia</taxon>
        <taxon>Candidatus Korarchaeia incertae sedis</taxon>
        <taxon>Candidatus Methanodesulfokora</taxon>
    </lineage>
</organism>
<dbReference type="InterPro" id="IPR004544">
    <property type="entry name" value="TF_aIF-2_arc"/>
</dbReference>
<evidence type="ECO:0000256" key="4">
    <source>
        <dbReference type="ARBA" id="ARBA00022741"/>
    </source>
</evidence>
<accession>A0A3R9QBQ3</accession>
<dbReference type="GO" id="GO:0003743">
    <property type="term" value="F:translation initiation factor activity"/>
    <property type="evidence" value="ECO:0007669"/>
    <property type="project" value="UniProtKB-UniRule"/>
</dbReference>
<dbReference type="FunFam" id="3.40.50.300:FF:000112">
    <property type="entry name" value="Eukaryotic translation initiation factor 5B"/>
    <property type="match status" value="1"/>
</dbReference>
<dbReference type="GO" id="GO:0005525">
    <property type="term" value="F:GTP binding"/>
    <property type="evidence" value="ECO:0007669"/>
    <property type="project" value="UniProtKB-KW"/>
</dbReference>
<dbReference type="GO" id="GO:0003924">
    <property type="term" value="F:GTPase activity"/>
    <property type="evidence" value="ECO:0007669"/>
    <property type="project" value="UniProtKB-UniRule"/>
</dbReference>
<keyword evidence="5 8" id="KW-0648">Protein biosynthesis</keyword>
<comment type="caution">
    <text evidence="8">Lacks conserved residue(s) required for the propagation of feature annotation.</text>
</comment>
<dbReference type="Pfam" id="PF11987">
    <property type="entry name" value="IF-2"/>
    <property type="match status" value="1"/>
</dbReference>
<dbReference type="NCBIfam" id="TIGR00491">
    <property type="entry name" value="aIF-2"/>
    <property type="match status" value="1"/>
</dbReference>
<comment type="caution">
    <text evidence="11">The sequence shown here is derived from an EMBL/GenBank/DDBJ whole genome shotgun (WGS) entry which is preliminary data.</text>
</comment>
<keyword evidence="6 8" id="KW-0342">GTP-binding</keyword>
<dbReference type="InterPro" id="IPR015760">
    <property type="entry name" value="TIF_IF2"/>
</dbReference>
<dbReference type="CDD" id="cd01887">
    <property type="entry name" value="IF2_eIF5B"/>
    <property type="match status" value="1"/>
</dbReference>
<evidence type="ECO:0000256" key="8">
    <source>
        <dbReference type="HAMAP-Rule" id="MF_00100"/>
    </source>
</evidence>
<dbReference type="Proteomes" id="UP000277582">
    <property type="component" value="Unassembled WGS sequence"/>
</dbReference>
<keyword evidence="12" id="KW-1185">Reference proteome</keyword>
<dbReference type="NCBIfam" id="NF003078">
    <property type="entry name" value="PRK04004.1"/>
    <property type="match status" value="1"/>
</dbReference>
<dbReference type="CDD" id="cd16266">
    <property type="entry name" value="IF2_aeIF5B_IV"/>
    <property type="match status" value="1"/>
</dbReference>
<sequence>MFRREIDVSHQKVYRQPLVAVLGHVDAGKTSLLDYIRKTRVAAKEPGAITQHVGASEVPYDVIKSLCDPIFKKIGLKFEFKAKGLLFIDLPGHEAFTNLRRRGGSLADIAILVVDVHSGVQQQTVESINILRLRKTPFVVALNKIDTLEGWKSVEGRPFIEAVNDQSPQTIAELDRLLYRVVGQLAEMGFDSDRYDRVRDFTKKLAIVPTSAMTGEGIPDLIAVLIGLVQRYMLDKLEISGRKGRGVVLEVKKEPGKGTVVAAILYDGILREGDRILIGGVDSSVITRVRAILRPRPLEEIRIKSKFQRVEFAEAASGIMIVAPDLDKVIPGAPIYVVESEEEAEEIKREIEEEVRSILIRSDAIGVIVRADALGSLEAISGMLQAEGIPIRRGDIGDVSRSDVFEASIISKEDEKYGVILAFNVRVPPDVEQEAGERGVRIIKSNIIYELVEGLKGHIAEVERKLEEKLLSTVVFPAELTFLPGYTFRNSDPAIIGVEVVSGRILPGYPLINDKGKKVGTVLEIQQEGNRKQMARAGERVAISIKGGVVGRNIKEGQVLYTDVREIEDEKLRSLFFSKLSEQEKALYRKILWIKYGKME</sequence>
<dbReference type="FunFam" id="2.40.30.10:FF:000013">
    <property type="entry name" value="eukaryotic translation initiation factor 5B"/>
    <property type="match status" value="1"/>
</dbReference>
<dbReference type="SUPFAM" id="SSF52156">
    <property type="entry name" value="Initiation factor IF2/eIF5b, domain 3"/>
    <property type="match status" value="1"/>
</dbReference>
<dbReference type="Gene3D" id="3.40.50.10050">
    <property type="entry name" value="Translation initiation factor IF- 2, domain 3"/>
    <property type="match status" value="1"/>
</dbReference>
<dbReference type="OrthoDB" id="30957at2157"/>
<evidence type="ECO:0000256" key="9">
    <source>
        <dbReference type="RuleBase" id="RU000644"/>
    </source>
</evidence>
<dbReference type="Pfam" id="PF00009">
    <property type="entry name" value="GTP_EFTU"/>
    <property type="match status" value="1"/>
</dbReference>
<comment type="similarity">
    <text evidence="1 8 9">Belongs to the TRAFAC class translation factor GTPase superfamily. Classic translation factor GTPase family. IF-2 subfamily.</text>
</comment>
<feature type="binding site" evidence="8">
    <location>
        <begin position="23"/>
        <end position="30"/>
    </location>
    <ligand>
        <name>GTP</name>
        <dbReference type="ChEBI" id="CHEBI:37565"/>
    </ligand>
</feature>
<dbReference type="InterPro" id="IPR000795">
    <property type="entry name" value="T_Tr_GTP-bd_dom"/>
</dbReference>
<evidence type="ECO:0000256" key="2">
    <source>
        <dbReference type="ARBA" id="ARBA00020166"/>
    </source>
</evidence>
<evidence type="ECO:0000256" key="5">
    <source>
        <dbReference type="ARBA" id="ARBA00022917"/>
    </source>
</evidence>
<dbReference type="InterPro" id="IPR036925">
    <property type="entry name" value="TIF_IF2_dom3_sf"/>
</dbReference>
<evidence type="ECO:0000256" key="7">
    <source>
        <dbReference type="ARBA" id="ARBA00024852"/>
    </source>
</evidence>
<dbReference type="Gene3D" id="3.40.50.300">
    <property type="entry name" value="P-loop containing nucleotide triphosphate hydrolases"/>
    <property type="match status" value="1"/>
</dbReference>
<keyword evidence="3 8" id="KW-0396">Initiation factor</keyword>
<keyword evidence="4 8" id="KW-0547">Nucleotide-binding</keyword>
<dbReference type="SUPFAM" id="SSF50447">
    <property type="entry name" value="Translation proteins"/>
    <property type="match status" value="1"/>
</dbReference>
<dbReference type="PROSITE" id="PS51722">
    <property type="entry name" value="G_TR_2"/>
    <property type="match status" value="1"/>
</dbReference>
<proteinExistence type="inferred from homology"/>
<dbReference type="FunFam" id="3.40.50.10050:FF:000001">
    <property type="entry name" value="Translation initiation factor IF-2"/>
    <property type="match status" value="1"/>
</dbReference>
<dbReference type="InterPro" id="IPR005225">
    <property type="entry name" value="Small_GTP-bd"/>
</dbReference>
<dbReference type="InterPro" id="IPR027417">
    <property type="entry name" value="P-loop_NTPase"/>
</dbReference>
<name>A0A3R9QBQ3_9CREN</name>
<dbReference type="Pfam" id="PF14578">
    <property type="entry name" value="GTP_EFTU_D4"/>
    <property type="match status" value="1"/>
</dbReference>
<evidence type="ECO:0000256" key="1">
    <source>
        <dbReference type="ARBA" id="ARBA00007733"/>
    </source>
</evidence>
<dbReference type="PANTHER" id="PTHR43381">
    <property type="entry name" value="TRANSLATION INITIATION FACTOR IF-2-RELATED"/>
    <property type="match status" value="1"/>
</dbReference>
<protein>
    <recommendedName>
        <fullName evidence="2 8">Probable translation initiation factor IF-2</fullName>
    </recommendedName>
</protein>
<dbReference type="Gene3D" id="2.40.30.10">
    <property type="entry name" value="Translation factors"/>
    <property type="match status" value="2"/>
</dbReference>
<evidence type="ECO:0000313" key="11">
    <source>
        <dbReference type="EMBL" id="RSN72593.1"/>
    </source>
</evidence>
<dbReference type="InterPro" id="IPR029459">
    <property type="entry name" value="EFTU-type"/>
</dbReference>
<evidence type="ECO:0000256" key="6">
    <source>
        <dbReference type="ARBA" id="ARBA00023134"/>
    </source>
</evidence>
<feature type="domain" description="Tr-type G" evidence="10">
    <location>
        <begin position="14"/>
        <end position="233"/>
    </location>
</feature>
<dbReference type="PANTHER" id="PTHR43381:SF4">
    <property type="entry name" value="EUKARYOTIC TRANSLATION INITIATION FACTOR 5B"/>
    <property type="match status" value="1"/>
</dbReference>
<dbReference type="EMBL" id="RCOS01000146">
    <property type="protein sequence ID" value="RSN72593.1"/>
    <property type="molecule type" value="Genomic_DNA"/>
</dbReference>